<gene>
    <name evidence="3" type="ORF">DOTSEDRAFT_50763</name>
</gene>
<proteinExistence type="predicted"/>
<keyword evidence="4" id="KW-1185">Reference proteome</keyword>
<name>N1PWH7_DOTSN</name>
<feature type="compositionally biased region" description="Acidic residues" evidence="2">
    <location>
        <begin position="451"/>
        <end position="465"/>
    </location>
</feature>
<reference evidence="4" key="1">
    <citation type="journal article" date="2012" name="PLoS Genet.">
        <title>The genomes of the fungal plant pathogens Cladosporium fulvum and Dothistroma septosporum reveal adaptation to different hosts and lifestyles but also signatures of common ancestry.</title>
        <authorList>
            <person name="de Wit P.J.G.M."/>
            <person name="van der Burgt A."/>
            <person name="Oekmen B."/>
            <person name="Stergiopoulos I."/>
            <person name="Abd-Elsalam K.A."/>
            <person name="Aerts A.L."/>
            <person name="Bahkali A.H."/>
            <person name="Beenen H.G."/>
            <person name="Chettri P."/>
            <person name="Cox M.P."/>
            <person name="Datema E."/>
            <person name="de Vries R.P."/>
            <person name="Dhillon B."/>
            <person name="Ganley A.R."/>
            <person name="Griffiths S.A."/>
            <person name="Guo Y."/>
            <person name="Hamelin R.C."/>
            <person name="Henrissat B."/>
            <person name="Kabir M.S."/>
            <person name="Jashni M.K."/>
            <person name="Kema G."/>
            <person name="Klaubauf S."/>
            <person name="Lapidus A."/>
            <person name="Levasseur A."/>
            <person name="Lindquist E."/>
            <person name="Mehrabi R."/>
            <person name="Ohm R.A."/>
            <person name="Owen T.J."/>
            <person name="Salamov A."/>
            <person name="Schwelm A."/>
            <person name="Schijlen E."/>
            <person name="Sun H."/>
            <person name="van den Burg H.A."/>
            <person name="van Ham R.C.H.J."/>
            <person name="Zhang S."/>
            <person name="Goodwin S.B."/>
            <person name="Grigoriev I.V."/>
            <person name="Collemare J."/>
            <person name="Bradshaw R.E."/>
        </authorList>
    </citation>
    <scope>NUCLEOTIDE SEQUENCE [LARGE SCALE GENOMIC DNA]</scope>
    <source>
        <strain evidence="4">NZE10 / CBS 128990</strain>
    </source>
</reference>
<protein>
    <submittedName>
        <fullName evidence="3">Uncharacterized protein</fullName>
    </submittedName>
</protein>
<feature type="compositionally biased region" description="Acidic residues" evidence="2">
    <location>
        <begin position="476"/>
        <end position="491"/>
    </location>
</feature>
<dbReference type="eggNOG" id="ENOG502RY7V">
    <property type="taxonomic scope" value="Eukaryota"/>
</dbReference>
<dbReference type="OMA" id="CSCRIAE"/>
<organism evidence="3 4">
    <name type="scientific">Dothistroma septosporum (strain NZE10 / CBS 128990)</name>
    <name type="common">Red band needle blight fungus</name>
    <name type="synonym">Mycosphaerella pini</name>
    <dbReference type="NCBI Taxonomy" id="675120"/>
    <lineage>
        <taxon>Eukaryota</taxon>
        <taxon>Fungi</taxon>
        <taxon>Dikarya</taxon>
        <taxon>Ascomycota</taxon>
        <taxon>Pezizomycotina</taxon>
        <taxon>Dothideomycetes</taxon>
        <taxon>Dothideomycetidae</taxon>
        <taxon>Mycosphaerellales</taxon>
        <taxon>Mycosphaerellaceae</taxon>
        <taxon>Dothistroma</taxon>
    </lineage>
</organism>
<dbReference type="Proteomes" id="UP000016933">
    <property type="component" value="Unassembled WGS sequence"/>
</dbReference>
<reference evidence="3 4" key="2">
    <citation type="journal article" date="2012" name="PLoS Pathog.">
        <title>Diverse lifestyles and strategies of plant pathogenesis encoded in the genomes of eighteen Dothideomycetes fungi.</title>
        <authorList>
            <person name="Ohm R.A."/>
            <person name="Feau N."/>
            <person name="Henrissat B."/>
            <person name="Schoch C.L."/>
            <person name="Horwitz B.A."/>
            <person name="Barry K.W."/>
            <person name="Condon B.J."/>
            <person name="Copeland A.C."/>
            <person name="Dhillon B."/>
            <person name="Glaser F."/>
            <person name="Hesse C.N."/>
            <person name="Kosti I."/>
            <person name="LaButti K."/>
            <person name="Lindquist E.A."/>
            <person name="Lucas S."/>
            <person name="Salamov A.A."/>
            <person name="Bradshaw R.E."/>
            <person name="Ciuffetti L."/>
            <person name="Hamelin R.C."/>
            <person name="Kema G.H.J."/>
            <person name="Lawrence C."/>
            <person name="Scott J.A."/>
            <person name="Spatafora J.W."/>
            <person name="Turgeon B.G."/>
            <person name="de Wit P.J.G.M."/>
            <person name="Zhong S."/>
            <person name="Goodwin S.B."/>
            <person name="Grigoriev I.V."/>
        </authorList>
    </citation>
    <scope>NUCLEOTIDE SEQUENCE [LARGE SCALE GENOMIC DNA]</scope>
    <source>
        <strain evidence="4">NZE10 / CBS 128990</strain>
    </source>
</reference>
<evidence type="ECO:0000256" key="2">
    <source>
        <dbReference type="SAM" id="MobiDB-lite"/>
    </source>
</evidence>
<dbReference type="PANTHER" id="PTHR42041:SF1">
    <property type="entry name" value="DNA ENDONUCLEASE ACTIVATOR CTP1 C-TERMINAL DOMAIN-CONTAINING PROTEIN"/>
    <property type="match status" value="1"/>
</dbReference>
<feature type="compositionally biased region" description="Low complexity" evidence="2">
    <location>
        <begin position="32"/>
        <end position="44"/>
    </location>
</feature>
<dbReference type="AlphaFoldDB" id="N1PWH7"/>
<feature type="coiled-coil region" evidence="1">
    <location>
        <begin position="125"/>
        <end position="168"/>
    </location>
</feature>
<keyword evidence="1" id="KW-0175">Coiled coil</keyword>
<accession>N1PWH7</accession>
<dbReference type="OrthoDB" id="4495335at2759"/>
<evidence type="ECO:0000313" key="3">
    <source>
        <dbReference type="EMBL" id="EME47343.1"/>
    </source>
</evidence>
<dbReference type="EMBL" id="KB446536">
    <property type="protein sequence ID" value="EME47343.1"/>
    <property type="molecule type" value="Genomic_DNA"/>
</dbReference>
<sequence>MESPTGFKFPRRESQALRALSPERVHNSRQISTASTMTAQSSASDVEGHENASVRGSPVRKANLFADYQPQSPTRGTGLNGLPLSPSMPEISAFRSHARTNSDVQGLVKRFEHLDVRDRDAESNERRKKHELELHRAQIAREEAESDAKRLREEVRRLKKEGEEGRDRERKIGKRLEVVMDEFTTFKESHSSQASVYEKEVRRSRKEAFKSSSELLKVKEDLKSLRSSFRVMQQNLEAEKRKVQQREQETFDAQYHLATAQEELDKLQTHIIVAEAEREALKTSLREEEVARIAAEGMIALPAASQDDEDDLASSPRRRSPLKSTDSPLSNDKENMGVVTKKMVEARRLEEELALEKMRRENAEELAEFLRMECRFRCCGCRTTRPQHNVLAISNALAENMDSIRRSMREVLTPPGSPAEKRESAIMSEGKAEPAEAHPEPRVSVERDESVDVEMENVAEADVSDQVERSMTLAEEQPDDNEEAIEDDVLEVETPRAPRATPVDIEMQQPEQEHGLPESTTKVPLLSSSPQTSAQLQPPTPFHQQRSARTITTTTTIPMRFTPSKPTFHDYDDAENIPPTVEILSPRSRTGSAPTFDREAALAAIAYRRGRAKSIANGQATPRKQMIEGVSIKERRDISAPALGQQKKLSTNVAKGTASVGRGAAGSGRRLA</sequence>
<dbReference type="HOGENOM" id="CLU_014569_1_0_1"/>
<feature type="compositionally biased region" description="Basic and acidic residues" evidence="2">
    <location>
        <begin position="419"/>
        <end position="450"/>
    </location>
</feature>
<feature type="compositionally biased region" description="Polar residues" evidence="2">
    <location>
        <begin position="518"/>
        <end position="547"/>
    </location>
</feature>
<evidence type="ECO:0000313" key="4">
    <source>
        <dbReference type="Proteomes" id="UP000016933"/>
    </source>
</evidence>
<feature type="coiled-coil region" evidence="1">
    <location>
        <begin position="341"/>
        <end position="375"/>
    </location>
</feature>
<evidence type="ECO:0000256" key="1">
    <source>
        <dbReference type="SAM" id="Coils"/>
    </source>
</evidence>
<feature type="region of interest" description="Disordered" evidence="2">
    <location>
        <begin position="411"/>
        <end position="547"/>
    </location>
</feature>
<feature type="region of interest" description="Disordered" evidence="2">
    <location>
        <begin position="1"/>
        <end position="61"/>
    </location>
</feature>
<feature type="region of interest" description="Disordered" evidence="2">
    <location>
        <begin position="301"/>
        <end position="334"/>
    </location>
</feature>
<feature type="coiled-coil region" evidence="1">
    <location>
        <begin position="222"/>
        <end position="284"/>
    </location>
</feature>
<feature type="region of interest" description="Disordered" evidence="2">
    <location>
        <begin position="637"/>
        <end position="672"/>
    </location>
</feature>
<feature type="compositionally biased region" description="Basic and acidic residues" evidence="2">
    <location>
        <begin position="10"/>
        <end position="26"/>
    </location>
</feature>
<dbReference type="PANTHER" id="PTHR42041">
    <property type="entry name" value="DNA ENDONUCLEASE ACTIVATOR CTP1 C-TERMINAL DOMAIN-CONTAINING PROTEIN"/>
    <property type="match status" value="1"/>
</dbReference>
<feature type="compositionally biased region" description="Low complexity" evidence="2">
    <location>
        <begin position="656"/>
        <end position="672"/>
    </location>
</feature>